<dbReference type="GO" id="GO:0000271">
    <property type="term" value="P:polysaccharide biosynthetic process"/>
    <property type="evidence" value="ECO:0007669"/>
    <property type="project" value="TreeGrafter"/>
</dbReference>
<dbReference type="GO" id="GO:0030170">
    <property type="term" value="F:pyridoxal phosphate binding"/>
    <property type="evidence" value="ECO:0007669"/>
    <property type="project" value="TreeGrafter"/>
</dbReference>
<dbReference type="GO" id="GO:0008483">
    <property type="term" value="F:transaminase activity"/>
    <property type="evidence" value="ECO:0007669"/>
    <property type="project" value="UniProtKB-KW"/>
</dbReference>
<dbReference type="InterPro" id="IPR015424">
    <property type="entry name" value="PyrdxlP-dep_Trfase"/>
</dbReference>
<proteinExistence type="inferred from homology"/>
<dbReference type="EMBL" id="BLXY01000009">
    <property type="protein sequence ID" value="GFO65405.1"/>
    <property type="molecule type" value="Genomic_DNA"/>
</dbReference>
<dbReference type="PANTHER" id="PTHR30244">
    <property type="entry name" value="TRANSAMINASE"/>
    <property type="match status" value="1"/>
</dbReference>
<accession>A0A6V8MYT3</accession>
<comment type="caution">
    <text evidence="6">The sequence shown here is derived from an EMBL/GenBank/DDBJ whole genome shotgun (WGS) entry which is preliminary data.</text>
</comment>
<protein>
    <submittedName>
        <fullName evidence="6">Glutamine--scyllo-inositol aminotransferase</fullName>
    </submittedName>
</protein>
<reference evidence="7" key="1">
    <citation type="submission" date="2020-06" db="EMBL/GenBank/DDBJ databases">
        <title>Draft genomic sequecing of Geomonas sp. Red736.</title>
        <authorList>
            <person name="Itoh H."/>
            <person name="Xu Z.X."/>
            <person name="Ushijima N."/>
            <person name="Masuda Y."/>
            <person name="Shiratori Y."/>
            <person name="Senoo K."/>
        </authorList>
    </citation>
    <scope>NUCLEOTIDE SEQUENCE [LARGE SCALE GENOMIC DNA]</scope>
    <source>
        <strain evidence="7">Red736</strain>
    </source>
</reference>
<dbReference type="InterPro" id="IPR000653">
    <property type="entry name" value="DegT/StrS_aminotransferase"/>
</dbReference>
<name>A0A6V8MYT3_9BACT</name>
<dbReference type="AlphaFoldDB" id="A0A6V8MYT3"/>
<evidence type="ECO:0000256" key="4">
    <source>
        <dbReference type="PIRSR" id="PIRSR000390-2"/>
    </source>
</evidence>
<dbReference type="PIRSF" id="PIRSF000390">
    <property type="entry name" value="PLP_StrS"/>
    <property type="match status" value="1"/>
</dbReference>
<dbReference type="Proteomes" id="UP000568888">
    <property type="component" value="Unassembled WGS sequence"/>
</dbReference>
<evidence type="ECO:0000256" key="5">
    <source>
        <dbReference type="RuleBase" id="RU004508"/>
    </source>
</evidence>
<dbReference type="Gene3D" id="3.40.640.10">
    <property type="entry name" value="Type I PLP-dependent aspartate aminotransferase-like (Major domain)"/>
    <property type="match status" value="1"/>
</dbReference>
<dbReference type="CDD" id="cd00616">
    <property type="entry name" value="AHBA_syn"/>
    <property type="match status" value="1"/>
</dbReference>
<feature type="modified residue" description="N6-(pyridoxal phosphate)lysine" evidence="4">
    <location>
        <position position="191"/>
    </location>
</feature>
<keyword evidence="6" id="KW-0808">Transferase</keyword>
<comment type="similarity">
    <text evidence="2 5">Belongs to the DegT/DnrJ/EryC1 family.</text>
</comment>
<keyword evidence="6" id="KW-0032">Aminotransferase</keyword>
<dbReference type="SUPFAM" id="SSF53383">
    <property type="entry name" value="PLP-dependent transferases"/>
    <property type="match status" value="1"/>
</dbReference>
<dbReference type="InterPro" id="IPR015421">
    <property type="entry name" value="PyrdxlP-dep_Trfase_major"/>
</dbReference>
<sequence length="375" mass="41042">MPGMNDTVRYWDYLGEYTPRREEYLGAVDRVFSSGRLVLGQEVAEFEKGLAAYSGAAFAVGVNSGTDAIVLALKALGVGAGDEVITVSNTAVPTVAAIRASGATPVFVDVEEDTYLMDVSLVEAAVTTRTRCLLPVHLCGQMVDMAPLQEIARRRGVRLVEDCAQACGAAYGEERAGSIGDAGAFSFYPTKILGAFGDAGAVTTSDPELAARLRRLRFYGIELGYHAEEEGFNSRLDEVQAAILNLKLPGIEAAASARRDIARIYDEGLAGVGDVGLPVVGRDCRHQYYLYTVRTRRRDRLMEFLAKEGIETKINYPHPVHLMRGYRTLGYRDGDLPVTERLARTILSLPIYPELPRRHAERVVEAVRRFFSGGR</sequence>
<dbReference type="PANTHER" id="PTHR30244:SF36">
    <property type="entry name" value="3-OXO-GLUCOSE-6-PHOSPHATE:GLUTAMATE AMINOTRANSFERASE"/>
    <property type="match status" value="1"/>
</dbReference>
<feature type="active site" description="Proton acceptor" evidence="3">
    <location>
        <position position="191"/>
    </location>
</feature>
<evidence type="ECO:0000256" key="3">
    <source>
        <dbReference type="PIRSR" id="PIRSR000390-1"/>
    </source>
</evidence>
<dbReference type="InterPro" id="IPR015422">
    <property type="entry name" value="PyrdxlP-dep_Trfase_small"/>
</dbReference>
<evidence type="ECO:0000313" key="7">
    <source>
        <dbReference type="Proteomes" id="UP000568888"/>
    </source>
</evidence>
<evidence type="ECO:0000256" key="2">
    <source>
        <dbReference type="ARBA" id="ARBA00037999"/>
    </source>
</evidence>
<evidence type="ECO:0000313" key="6">
    <source>
        <dbReference type="EMBL" id="GFO65405.1"/>
    </source>
</evidence>
<dbReference type="Pfam" id="PF01041">
    <property type="entry name" value="DegT_DnrJ_EryC1"/>
    <property type="match status" value="1"/>
</dbReference>
<dbReference type="Gene3D" id="3.90.1150.10">
    <property type="entry name" value="Aspartate Aminotransferase, domain 1"/>
    <property type="match status" value="1"/>
</dbReference>
<gene>
    <name evidence="6" type="ORF">GMPD_33240</name>
</gene>
<organism evidence="6 7">
    <name type="scientific">Geomonas paludis</name>
    <dbReference type="NCBI Taxonomy" id="2740185"/>
    <lineage>
        <taxon>Bacteria</taxon>
        <taxon>Pseudomonadati</taxon>
        <taxon>Thermodesulfobacteriota</taxon>
        <taxon>Desulfuromonadia</taxon>
        <taxon>Geobacterales</taxon>
        <taxon>Geobacteraceae</taxon>
        <taxon>Geomonas</taxon>
    </lineage>
</organism>
<keyword evidence="1 4" id="KW-0663">Pyridoxal phosphate</keyword>
<evidence type="ECO:0000256" key="1">
    <source>
        <dbReference type="ARBA" id="ARBA00022898"/>
    </source>
</evidence>